<dbReference type="InterPro" id="IPR009875">
    <property type="entry name" value="PilZ_domain"/>
</dbReference>
<proteinExistence type="predicted"/>
<dbReference type="GO" id="GO:0035438">
    <property type="term" value="F:cyclic-di-GMP binding"/>
    <property type="evidence" value="ECO:0007669"/>
    <property type="project" value="InterPro"/>
</dbReference>
<comment type="caution">
    <text evidence="2">The sequence shown here is derived from an EMBL/GenBank/DDBJ whole genome shotgun (WGS) entry which is preliminary data.</text>
</comment>
<dbReference type="Gene3D" id="2.40.10.220">
    <property type="entry name" value="predicted glycosyltransferase like domains"/>
    <property type="match status" value="1"/>
</dbReference>
<feature type="non-terminal residue" evidence="2">
    <location>
        <position position="102"/>
    </location>
</feature>
<dbReference type="Pfam" id="PF07238">
    <property type="entry name" value="PilZ"/>
    <property type="match status" value="1"/>
</dbReference>
<organism evidence="2">
    <name type="scientific">marine sediment metagenome</name>
    <dbReference type="NCBI Taxonomy" id="412755"/>
    <lineage>
        <taxon>unclassified sequences</taxon>
        <taxon>metagenomes</taxon>
        <taxon>ecological metagenomes</taxon>
    </lineage>
</organism>
<reference evidence="2" key="1">
    <citation type="journal article" date="2014" name="Front. Microbiol.">
        <title>High frequency of phylogenetically diverse reductive dehalogenase-homologous genes in deep subseafloor sedimentary metagenomes.</title>
        <authorList>
            <person name="Kawai M."/>
            <person name="Futagami T."/>
            <person name="Toyoda A."/>
            <person name="Takaki Y."/>
            <person name="Nishi S."/>
            <person name="Hori S."/>
            <person name="Arai W."/>
            <person name="Tsubouchi T."/>
            <person name="Morono Y."/>
            <person name="Uchiyama I."/>
            <person name="Ito T."/>
            <person name="Fujiyama A."/>
            <person name="Inagaki F."/>
            <person name="Takami H."/>
        </authorList>
    </citation>
    <scope>NUCLEOTIDE SEQUENCE</scope>
    <source>
        <strain evidence="2">Expedition CK06-06</strain>
    </source>
</reference>
<evidence type="ECO:0000259" key="1">
    <source>
        <dbReference type="Pfam" id="PF07238"/>
    </source>
</evidence>
<accession>X0TM53</accession>
<name>X0TM53_9ZZZZ</name>
<evidence type="ECO:0000313" key="2">
    <source>
        <dbReference type="EMBL" id="GAF94628.1"/>
    </source>
</evidence>
<gene>
    <name evidence="2" type="ORF">S01H1_23097</name>
</gene>
<dbReference type="EMBL" id="BARS01013218">
    <property type="protein sequence ID" value="GAF94628.1"/>
    <property type="molecule type" value="Genomic_DNA"/>
</dbReference>
<feature type="domain" description="PilZ" evidence="1">
    <location>
        <begin position="9"/>
        <end position="101"/>
    </location>
</feature>
<sequence>MLDALRNNKRRQYRVEPESPPFEISMVLPNMRLLAGETLNVSTNGIALSFPRKKCPDMDVSAEVMLQLSLPRTSEAIMLQAVVRGSSDYEKRRLLRLQFVNA</sequence>
<protein>
    <recommendedName>
        <fullName evidence="1">PilZ domain-containing protein</fullName>
    </recommendedName>
</protein>
<dbReference type="AlphaFoldDB" id="X0TM53"/>